<protein>
    <recommendedName>
        <fullName evidence="8">Mitotic-spindle organizing protein 1</fullName>
    </recommendedName>
</protein>
<reference evidence="6 7" key="1">
    <citation type="submission" date="2020-06" db="EMBL/GenBank/DDBJ databases">
        <title>WGS assembly of Ceratodon purpureus strain R40.</title>
        <authorList>
            <person name="Carey S.B."/>
            <person name="Jenkins J."/>
            <person name="Shu S."/>
            <person name="Lovell J.T."/>
            <person name="Sreedasyam A."/>
            <person name="Maumus F."/>
            <person name="Tiley G.P."/>
            <person name="Fernandez-Pozo N."/>
            <person name="Barry K."/>
            <person name="Chen C."/>
            <person name="Wang M."/>
            <person name="Lipzen A."/>
            <person name="Daum C."/>
            <person name="Saski C.A."/>
            <person name="Payton A.C."/>
            <person name="Mcbreen J.C."/>
            <person name="Conrad R.E."/>
            <person name="Kollar L.M."/>
            <person name="Olsson S."/>
            <person name="Huttunen S."/>
            <person name="Landis J.B."/>
            <person name="Wickett N.J."/>
            <person name="Johnson M.G."/>
            <person name="Rensing S.A."/>
            <person name="Grimwood J."/>
            <person name="Schmutz J."/>
            <person name="Mcdaniel S.F."/>
        </authorList>
    </citation>
    <scope>NUCLEOTIDE SEQUENCE [LARGE SCALE GENOMIC DNA]</scope>
    <source>
        <strain evidence="6 7">R40</strain>
    </source>
</reference>
<gene>
    <name evidence="6" type="ORF">KC19_11G065600</name>
</gene>
<evidence type="ECO:0000256" key="3">
    <source>
        <dbReference type="ARBA" id="ARBA00007286"/>
    </source>
</evidence>
<keyword evidence="5" id="KW-0206">Cytoskeleton</keyword>
<dbReference type="AlphaFoldDB" id="A0A8T0GBV6"/>
<dbReference type="GO" id="GO:0005819">
    <property type="term" value="C:spindle"/>
    <property type="evidence" value="ECO:0007669"/>
    <property type="project" value="UniProtKB-SubCell"/>
</dbReference>
<comment type="similarity">
    <text evidence="3">Belongs to the MOZART2 family.</text>
</comment>
<keyword evidence="4" id="KW-0963">Cytoplasm</keyword>
<evidence type="ECO:0000256" key="1">
    <source>
        <dbReference type="ARBA" id="ARBA00004186"/>
    </source>
</evidence>
<dbReference type="EMBL" id="CM026432">
    <property type="protein sequence ID" value="KAG0556593.1"/>
    <property type="molecule type" value="Genomic_DNA"/>
</dbReference>
<comment type="subcellular location">
    <subcellularLocation>
        <location evidence="2">Cytoplasm</location>
        <location evidence="2">Cytoskeleton</location>
        <location evidence="2">Microtubule organizing center</location>
        <location evidence="2">Centrosome</location>
    </subcellularLocation>
    <subcellularLocation>
        <location evidence="1">Cytoplasm</location>
        <location evidence="1">Cytoskeleton</location>
        <location evidence="1">Spindle</location>
    </subcellularLocation>
</comment>
<evidence type="ECO:0000313" key="7">
    <source>
        <dbReference type="Proteomes" id="UP000822688"/>
    </source>
</evidence>
<dbReference type="Pfam" id="PF12926">
    <property type="entry name" value="MOZART2"/>
    <property type="match status" value="1"/>
</dbReference>
<accession>A0A8T0GBV6</accession>
<name>A0A8T0GBV6_CERPU</name>
<sequence>MAPSTPLSQEQQNVLELTQLAGLDIQEDAFLILWELMQSDVAPMLVLQLLKSLAGVGTEAASPTGSSLAAPSDTGA</sequence>
<dbReference type="Proteomes" id="UP000822688">
    <property type="component" value="Chromosome 11"/>
</dbReference>
<dbReference type="InterPro" id="IPR024332">
    <property type="entry name" value="MOZART2"/>
</dbReference>
<evidence type="ECO:0000256" key="2">
    <source>
        <dbReference type="ARBA" id="ARBA00004300"/>
    </source>
</evidence>
<proteinExistence type="inferred from homology"/>
<evidence type="ECO:0008006" key="8">
    <source>
        <dbReference type="Google" id="ProtNLM"/>
    </source>
</evidence>
<organism evidence="6 7">
    <name type="scientific">Ceratodon purpureus</name>
    <name type="common">Fire moss</name>
    <name type="synonym">Dicranum purpureum</name>
    <dbReference type="NCBI Taxonomy" id="3225"/>
    <lineage>
        <taxon>Eukaryota</taxon>
        <taxon>Viridiplantae</taxon>
        <taxon>Streptophyta</taxon>
        <taxon>Embryophyta</taxon>
        <taxon>Bryophyta</taxon>
        <taxon>Bryophytina</taxon>
        <taxon>Bryopsida</taxon>
        <taxon>Dicranidae</taxon>
        <taxon>Pseudoditrichales</taxon>
        <taxon>Ditrichaceae</taxon>
        <taxon>Ceratodon</taxon>
    </lineage>
</organism>
<evidence type="ECO:0000313" key="6">
    <source>
        <dbReference type="EMBL" id="KAG0556593.1"/>
    </source>
</evidence>
<comment type="caution">
    <text evidence="6">The sequence shown here is derived from an EMBL/GenBank/DDBJ whole genome shotgun (WGS) entry which is preliminary data.</text>
</comment>
<evidence type="ECO:0000256" key="4">
    <source>
        <dbReference type="ARBA" id="ARBA00022490"/>
    </source>
</evidence>
<keyword evidence="7" id="KW-1185">Reference proteome</keyword>
<evidence type="ECO:0000256" key="5">
    <source>
        <dbReference type="ARBA" id="ARBA00023212"/>
    </source>
</evidence>